<reference evidence="2" key="2">
    <citation type="submission" date="2023-06" db="EMBL/GenBank/DDBJ databases">
        <authorList>
            <person name="Ma L."/>
            <person name="Liu K.-W."/>
            <person name="Li Z."/>
            <person name="Hsiao Y.-Y."/>
            <person name="Qi Y."/>
            <person name="Fu T."/>
            <person name="Tang G."/>
            <person name="Zhang D."/>
            <person name="Sun W.-H."/>
            <person name="Liu D.-K."/>
            <person name="Li Y."/>
            <person name="Chen G.-Z."/>
            <person name="Liu X.-D."/>
            <person name="Liao X.-Y."/>
            <person name="Jiang Y.-T."/>
            <person name="Yu X."/>
            <person name="Hao Y."/>
            <person name="Huang J."/>
            <person name="Zhao X.-W."/>
            <person name="Ke S."/>
            <person name="Chen Y.-Y."/>
            <person name="Wu W.-L."/>
            <person name="Hsu J.-L."/>
            <person name="Lin Y.-F."/>
            <person name="Huang M.-D."/>
            <person name="Li C.-Y."/>
            <person name="Huang L."/>
            <person name="Wang Z.-W."/>
            <person name="Zhao X."/>
            <person name="Zhong W.-Y."/>
            <person name="Peng D.-H."/>
            <person name="Ahmad S."/>
            <person name="Lan S."/>
            <person name="Zhang J.-S."/>
            <person name="Tsai W.-C."/>
            <person name="Van De Peer Y."/>
            <person name="Liu Z.-J."/>
        </authorList>
    </citation>
    <scope>NUCLEOTIDE SEQUENCE</scope>
    <source>
        <strain evidence="2">CP</strain>
        <tissue evidence="2">Leaves</tissue>
    </source>
</reference>
<gene>
    <name evidence="2" type="ORF">QJS10_CPA10g00871</name>
</gene>
<evidence type="ECO:0000313" key="3">
    <source>
        <dbReference type="Proteomes" id="UP001180020"/>
    </source>
</evidence>
<comment type="caution">
    <text evidence="2">The sequence shown here is derived from an EMBL/GenBank/DDBJ whole genome shotgun (WGS) entry which is preliminary data.</text>
</comment>
<reference evidence="2" key="1">
    <citation type="journal article" date="2023" name="Nat. Commun.">
        <title>Diploid and tetraploid genomes of Acorus and the evolution of monocots.</title>
        <authorList>
            <person name="Ma L."/>
            <person name="Liu K.W."/>
            <person name="Li Z."/>
            <person name="Hsiao Y.Y."/>
            <person name="Qi Y."/>
            <person name="Fu T."/>
            <person name="Tang G.D."/>
            <person name="Zhang D."/>
            <person name="Sun W.H."/>
            <person name="Liu D.K."/>
            <person name="Li Y."/>
            <person name="Chen G.Z."/>
            <person name="Liu X.D."/>
            <person name="Liao X.Y."/>
            <person name="Jiang Y.T."/>
            <person name="Yu X."/>
            <person name="Hao Y."/>
            <person name="Huang J."/>
            <person name="Zhao X.W."/>
            <person name="Ke S."/>
            <person name="Chen Y.Y."/>
            <person name="Wu W.L."/>
            <person name="Hsu J.L."/>
            <person name="Lin Y.F."/>
            <person name="Huang M.D."/>
            <person name="Li C.Y."/>
            <person name="Huang L."/>
            <person name="Wang Z.W."/>
            <person name="Zhao X."/>
            <person name="Zhong W.Y."/>
            <person name="Peng D.H."/>
            <person name="Ahmad S."/>
            <person name="Lan S."/>
            <person name="Zhang J.S."/>
            <person name="Tsai W.C."/>
            <person name="Van de Peer Y."/>
            <person name="Liu Z.J."/>
        </authorList>
    </citation>
    <scope>NUCLEOTIDE SEQUENCE</scope>
    <source>
        <strain evidence="2">CP</strain>
    </source>
</reference>
<accession>A0AAV9E1L6</accession>
<feature type="compositionally biased region" description="Polar residues" evidence="1">
    <location>
        <begin position="28"/>
        <end position="50"/>
    </location>
</feature>
<evidence type="ECO:0000256" key="1">
    <source>
        <dbReference type="SAM" id="MobiDB-lite"/>
    </source>
</evidence>
<dbReference type="InterPro" id="IPR053313">
    <property type="entry name" value="RGF"/>
</dbReference>
<dbReference type="PANTHER" id="PTHR34961">
    <property type="entry name" value="TRANSMEMBRANE PROTEIN"/>
    <property type="match status" value="1"/>
</dbReference>
<dbReference type="EMBL" id="JAUJYO010000010">
    <property type="protein sequence ID" value="KAK1307347.1"/>
    <property type="molecule type" value="Genomic_DNA"/>
</dbReference>
<dbReference type="Proteomes" id="UP001180020">
    <property type="component" value="Unassembled WGS sequence"/>
</dbReference>
<proteinExistence type="predicted"/>
<sequence>MAGGMRGINETKNKVQRRLHASNRDSPHQQPIKNVEKLTTSEASSMQPKFTTMEEEQKQTSEKEERAGSGVVRTQSLVTVPWRVPHVRHREQQPGFNVDYDPPKTHPPSHN</sequence>
<dbReference type="AlphaFoldDB" id="A0AAV9E1L6"/>
<feature type="compositionally biased region" description="Basic and acidic residues" evidence="1">
    <location>
        <begin position="55"/>
        <end position="67"/>
    </location>
</feature>
<dbReference type="PANTHER" id="PTHR34961:SF1">
    <property type="entry name" value="ROOT MERISTEM GROWTH FACTOR 10"/>
    <property type="match status" value="1"/>
</dbReference>
<name>A0AAV9E1L6_ACOCL</name>
<feature type="region of interest" description="Disordered" evidence="1">
    <location>
        <begin position="1"/>
        <end position="111"/>
    </location>
</feature>
<keyword evidence="3" id="KW-1185">Reference proteome</keyword>
<evidence type="ECO:0000313" key="2">
    <source>
        <dbReference type="EMBL" id="KAK1307347.1"/>
    </source>
</evidence>
<organism evidence="2 3">
    <name type="scientific">Acorus calamus</name>
    <name type="common">Sweet flag</name>
    <dbReference type="NCBI Taxonomy" id="4465"/>
    <lineage>
        <taxon>Eukaryota</taxon>
        <taxon>Viridiplantae</taxon>
        <taxon>Streptophyta</taxon>
        <taxon>Embryophyta</taxon>
        <taxon>Tracheophyta</taxon>
        <taxon>Spermatophyta</taxon>
        <taxon>Magnoliopsida</taxon>
        <taxon>Liliopsida</taxon>
        <taxon>Acoraceae</taxon>
        <taxon>Acorus</taxon>
    </lineage>
</organism>
<protein>
    <submittedName>
        <fullName evidence="2">Uncharacterized protein</fullName>
    </submittedName>
</protein>